<reference evidence="2 3" key="1">
    <citation type="journal article" date="2017" name="Genome Announc.">
        <title>Complete Genome Sequences of Two Acetylene-Fermenting Pelobacter acetylenicus Strains.</title>
        <authorList>
            <person name="Sutton J.M."/>
            <person name="Baesman S.M."/>
            <person name="Fierst J.L."/>
            <person name="Poret-Peterson A.T."/>
            <person name="Oremland R.S."/>
            <person name="Dunlap D.S."/>
            <person name="Akob D.M."/>
        </authorList>
    </citation>
    <scope>NUCLEOTIDE SEQUENCE [LARGE SCALE GENOMIC DNA]</scope>
    <source>
        <strain evidence="2 3">DSM 3247</strain>
    </source>
</reference>
<evidence type="ECO:0000259" key="1">
    <source>
        <dbReference type="Pfam" id="PF07238"/>
    </source>
</evidence>
<dbReference type="Pfam" id="PF07238">
    <property type="entry name" value="PilZ"/>
    <property type="match status" value="1"/>
</dbReference>
<dbReference type="InterPro" id="IPR009875">
    <property type="entry name" value="PilZ_domain"/>
</dbReference>
<gene>
    <name evidence="2" type="ORF">A7E75_09760</name>
</gene>
<feature type="domain" description="PilZ" evidence="1">
    <location>
        <begin position="243"/>
        <end position="337"/>
    </location>
</feature>
<dbReference type="Proteomes" id="UP000182264">
    <property type="component" value="Chromosome"/>
</dbReference>
<proteinExistence type="predicted"/>
<accession>A0A1L3GH50</accession>
<name>A0A1L3GH50_SYNAC</name>
<evidence type="ECO:0000313" key="2">
    <source>
        <dbReference type="EMBL" id="APG25266.1"/>
    </source>
</evidence>
<dbReference type="AlphaFoldDB" id="A0A1L3GH50"/>
<dbReference type="STRING" id="29542.A6070_03760"/>
<dbReference type="Gene3D" id="2.40.10.220">
    <property type="entry name" value="predicted glycosyltransferase like domains"/>
    <property type="match status" value="1"/>
</dbReference>
<dbReference type="KEGG" id="pace:A6070_03760"/>
<dbReference type="EMBL" id="CP015518">
    <property type="protein sequence ID" value="APG25266.1"/>
    <property type="molecule type" value="Genomic_DNA"/>
</dbReference>
<organism evidence="2 3">
    <name type="scientific">Syntrophotalea acetylenica</name>
    <name type="common">Pelobacter acetylenicus</name>
    <dbReference type="NCBI Taxonomy" id="29542"/>
    <lineage>
        <taxon>Bacteria</taxon>
        <taxon>Pseudomonadati</taxon>
        <taxon>Thermodesulfobacteriota</taxon>
        <taxon>Desulfuromonadia</taxon>
        <taxon>Desulfuromonadales</taxon>
        <taxon>Syntrophotaleaceae</taxon>
        <taxon>Syntrophotalea</taxon>
    </lineage>
</organism>
<sequence>MRAIGNCHESELLSPQAESTADPGIARDILVNHLNFFNFQGRSVIVNLRHKDFGRALCLNATPLPCSGNRLQCFWADPEELPEDLAFFETETIVVPLGRDSLCIPGTDAVCDLEGISLDLPAFCSKIGIRRLERYRCPDIHVSMIQNSALFQGRLIDFNALSFCVRISLTPPQSYQWLNAELPVNILLQDDRQTIFCGECRIIREGGSKQNREFVLCPTVHNTRRFRAKKARSTRQELLPLPSIVFTHPLTRKLINLKVTDISGSGLAVEEDRANPVLLPGMFLKNVRLRFTNHFEMAFDGQIIHRTPSVDDDQASRCGIVFLDMAVNDHVQLLGLLQHACDPNAYICDAVDMDELWRFFFDTGFIYPQKYQHLQKNKDRAKQVYQTLYAQNPNIARHFIYREKGAILGHISTLRFYDKAWLIHHHAAKGNKGRKAGIAVLNQIGSFINDSHSIYSMHMEYVLCYFRPENKFPRRVFGGVTESLNDPQNCSIDNFAYFYDATGDPQDWDVSGSWELKKASAEDLLDFAAFYENCSGGLLTSALDMEADALEQKELNREYKKLGIQKEREIFAFKENGKLKSILVLSISDLAINLSELTNCLKIFVLDQNLPVKSLNCAINLISAKSPHTNIPKLLFPVEYAEANLINYEKQYCLWIFKTKNSDQGLRQMRSTTRFNRQ</sequence>
<dbReference type="GO" id="GO:0035438">
    <property type="term" value="F:cyclic-di-GMP binding"/>
    <property type="evidence" value="ECO:0007669"/>
    <property type="project" value="InterPro"/>
</dbReference>
<keyword evidence="3" id="KW-1185">Reference proteome</keyword>
<protein>
    <recommendedName>
        <fullName evidence="1">PilZ domain-containing protein</fullName>
    </recommendedName>
</protein>
<evidence type="ECO:0000313" key="3">
    <source>
        <dbReference type="Proteomes" id="UP000182264"/>
    </source>
</evidence>